<evidence type="ECO:0000256" key="3">
    <source>
        <dbReference type="SAM" id="Phobius"/>
    </source>
</evidence>
<keyword evidence="3" id="KW-0472">Membrane</keyword>
<name>A0A240BV45_9STAP</name>
<dbReference type="KEGG" id="smus:C7J88_08735"/>
<organism evidence="5 6">
    <name type="scientific">Staphylococcus muscae</name>
    <dbReference type="NCBI Taxonomy" id="1294"/>
    <lineage>
        <taxon>Bacteria</taxon>
        <taxon>Bacillati</taxon>
        <taxon>Bacillota</taxon>
        <taxon>Bacilli</taxon>
        <taxon>Bacillales</taxon>
        <taxon>Staphylococcaceae</taxon>
        <taxon>Staphylococcus</taxon>
    </lineage>
</organism>
<dbReference type="InterPro" id="IPR029058">
    <property type="entry name" value="AB_hydrolase_fold"/>
</dbReference>
<dbReference type="SUPFAM" id="SSF53474">
    <property type="entry name" value="alpha/beta-Hydrolases"/>
    <property type="match status" value="1"/>
</dbReference>
<gene>
    <name evidence="5" type="primary">aes</name>
    <name evidence="5" type="ORF">SAMEA4412661_00318</name>
</gene>
<dbReference type="InterPro" id="IPR013094">
    <property type="entry name" value="AB_hydrolase_3"/>
</dbReference>
<feature type="region of interest" description="Disordered" evidence="2">
    <location>
        <begin position="317"/>
        <end position="342"/>
    </location>
</feature>
<accession>A0A240BV45</accession>
<dbReference type="EC" id="3.1.1.-" evidence="5"/>
<feature type="compositionally biased region" description="Basic and acidic residues" evidence="2">
    <location>
        <begin position="320"/>
        <end position="330"/>
    </location>
</feature>
<reference evidence="5 6" key="1">
    <citation type="submission" date="2017-06" db="EMBL/GenBank/DDBJ databases">
        <authorList>
            <consortium name="Pathogen Informatics"/>
        </authorList>
    </citation>
    <scope>NUCLEOTIDE SEQUENCE [LARGE SCALE GENOMIC DNA]</scope>
    <source>
        <strain evidence="5 6">NCTC13833</strain>
    </source>
</reference>
<proteinExistence type="predicted"/>
<feature type="domain" description="Alpha/beta hydrolase fold-3" evidence="4">
    <location>
        <begin position="81"/>
        <end position="289"/>
    </location>
</feature>
<dbReference type="GO" id="GO:0016787">
    <property type="term" value="F:hydrolase activity"/>
    <property type="evidence" value="ECO:0007669"/>
    <property type="project" value="UniProtKB-KW"/>
</dbReference>
<keyword evidence="1 5" id="KW-0378">Hydrolase</keyword>
<feature type="transmembrane region" description="Helical" evidence="3">
    <location>
        <begin position="7"/>
        <end position="29"/>
    </location>
</feature>
<dbReference type="InterPro" id="IPR050300">
    <property type="entry name" value="GDXG_lipolytic_enzyme"/>
</dbReference>
<evidence type="ECO:0000313" key="6">
    <source>
        <dbReference type="Proteomes" id="UP000243706"/>
    </source>
</evidence>
<dbReference type="RefSeq" id="WP_095115432.1">
    <property type="nucleotide sequence ID" value="NZ_BMCB01000003.1"/>
</dbReference>
<dbReference type="AlphaFoldDB" id="A0A240BV45"/>
<evidence type="ECO:0000256" key="2">
    <source>
        <dbReference type="SAM" id="MobiDB-lite"/>
    </source>
</evidence>
<dbReference type="Proteomes" id="UP000243706">
    <property type="component" value="Chromosome 1"/>
</dbReference>
<protein>
    <submittedName>
        <fullName evidence="5">Lipase</fullName>
        <ecNumber evidence="5">3.1.1.-</ecNumber>
    </submittedName>
</protein>
<dbReference type="PANTHER" id="PTHR48081:SF6">
    <property type="entry name" value="PEPTIDASE S9 PROLYL OLIGOPEPTIDASE CATALYTIC DOMAIN-CONTAINING PROTEIN"/>
    <property type="match status" value="1"/>
</dbReference>
<evidence type="ECO:0000313" key="5">
    <source>
        <dbReference type="EMBL" id="SNV99667.1"/>
    </source>
</evidence>
<dbReference type="Gene3D" id="3.40.50.1820">
    <property type="entry name" value="alpha/beta hydrolase"/>
    <property type="match status" value="1"/>
</dbReference>
<dbReference type="PANTHER" id="PTHR48081">
    <property type="entry name" value="AB HYDROLASE SUPERFAMILY PROTEIN C4A8.06C"/>
    <property type="match status" value="1"/>
</dbReference>
<evidence type="ECO:0000259" key="4">
    <source>
        <dbReference type="Pfam" id="PF07859"/>
    </source>
</evidence>
<keyword evidence="3" id="KW-0812">Transmembrane</keyword>
<evidence type="ECO:0000256" key="1">
    <source>
        <dbReference type="ARBA" id="ARBA00022801"/>
    </source>
</evidence>
<sequence>MTYQKKRWFIVSSIILLVIAGLVAGYFFIHQKGQQTKHKAAVQNKNVATYTDITYMSGLPNSQLDILMPNRVNANDKLPVIFWAHGGGFIAGDKQYKNALLSHIVERGYVVVNVNYALAPEYQYPTPLIQMRHAVEFIKANERNLPVDMNQVIIGGDSAGAQINSQFAAIQTNAELRNQMDFPQQLTPQQIKGAIFLGGFYDMETVRETEFPRIDLFMRSYTGVKDWEHQFKKITEMSTAEQVTNAYPATYLSVGDADPFTTQNDTFVKALHAYNVPVDTHFYDGSHHLKHQYQFHLEKPESKENIRRILNFLSRHTKQTQRDISEDSTPHTELNLNPYDMN</sequence>
<dbReference type="OrthoDB" id="9815425at2"/>
<dbReference type="EMBL" id="LT906464">
    <property type="protein sequence ID" value="SNV99667.1"/>
    <property type="molecule type" value="Genomic_DNA"/>
</dbReference>
<dbReference type="Pfam" id="PF07859">
    <property type="entry name" value="Abhydrolase_3"/>
    <property type="match status" value="1"/>
</dbReference>
<keyword evidence="3" id="KW-1133">Transmembrane helix</keyword>